<evidence type="ECO:0000313" key="9">
    <source>
        <dbReference type="EMBL" id="KAH7976417.1"/>
    </source>
</evidence>
<feature type="transmembrane region" description="Helical" evidence="7">
    <location>
        <begin position="151"/>
        <end position="171"/>
    </location>
</feature>
<keyword evidence="5 7" id="KW-0472">Membrane</keyword>
<dbReference type="VEuPathDB" id="VectorBase:RSAN_038788"/>
<feature type="transmembrane region" description="Helical" evidence="7">
    <location>
        <begin position="61"/>
        <end position="82"/>
    </location>
</feature>
<feature type="region of interest" description="Disordered" evidence="8">
    <location>
        <begin position="1"/>
        <end position="45"/>
    </location>
</feature>
<evidence type="ECO:0000313" key="10">
    <source>
        <dbReference type="Proteomes" id="UP000821837"/>
    </source>
</evidence>
<dbReference type="AlphaFoldDB" id="A0A9D4QEM8"/>
<evidence type="ECO:0000256" key="2">
    <source>
        <dbReference type="ARBA" id="ARBA00007168"/>
    </source>
</evidence>
<comment type="subcellular location">
    <subcellularLocation>
        <location evidence="7">Cell membrane</location>
        <topology evidence="7">Multi-pass membrane protein</topology>
    </subcellularLocation>
    <subcellularLocation>
        <location evidence="1">Membrane</location>
        <topology evidence="1">Multi-pass membrane protein</topology>
    </subcellularLocation>
</comment>
<evidence type="ECO:0000256" key="1">
    <source>
        <dbReference type="ARBA" id="ARBA00004141"/>
    </source>
</evidence>
<protein>
    <recommendedName>
        <fullName evidence="7">Choline transporter-like protein</fullName>
    </recommendedName>
</protein>
<comment type="caution">
    <text evidence="9">The sequence shown here is derived from an EMBL/GenBank/DDBJ whole genome shotgun (WGS) entry which is preliminary data.</text>
</comment>
<sequence>MESRNSNFLTPGYVDRVDKSDRKPSTIPLRSPVPPKSIPEAGDGEVTDFRKPDQVRECKDVFSLMVFSVFAVYMVCVAIAAASRRDYMGLLHHADSFGNLCGLDNRNRKLIGVPLSGQDMRGRNAGLLPYVCPAQAAEVRQLILRERDSKVVILIMIAIVLNKVTQVVGVLQEAGRALGDVPSVFGQAITTMCPPYVIFFLWLANIVLSCQHFVVASTVATWYFTKHKTHISAPVVRSMQLLVGYHLGSVIYGSLVLVVAEPLRAIISGSRLV</sequence>
<evidence type="ECO:0000256" key="7">
    <source>
        <dbReference type="RuleBase" id="RU368066"/>
    </source>
</evidence>
<keyword evidence="6" id="KW-0325">Glycoprotein</keyword>
<reference evidence="9" key="2">
    <citation type="submission" date="2021-09" db="EMBL/GenBank/DDBJ databases">
        <authorList>
            <person name="Jia N."/>
            <person name="Wang J."/>
            <person name="Shi W."/>
            <person name="Du L."/>
            <person name="Sun Y."/>
            <person name="Zhan W."/>
            <person name="Jiang J."/>
            <person name="Wang Q."/>
            <person name="Zhang B."/>
            <person name="Ji P."/>
            <person name="Sakyi L.B."/>
            <person name="Cui X."/>
            <person name="Yuan T."/>
            <person name="Jiang B."/>
            <person name="Yang W."/>
            <person name="Lam T.T.-Y."/>
            <person name="Chang Q."/>
            <person name="Ding S."/>
            <person name="Wang X."/>
            <person name="Zhu J."/>
            <person name="Ruan X."/>
            <person name="Zhao L."/>
            <person name="Wei J."/>
            <person name="Que T."/>
            <person name="Du C."/>
            <person name="Cheng J."/>
            <person name="Dai P."/>
            <person name="Han X."/>
            <person name="Huang E."/>
            <person name="Gao Y."/>
            <person name="Liu J."/>
            <person name="Shao H."/>
            <person name="Ye R."/>
            <person name="Li L."/>
            <person name="Wei W."/>
            <person name="Wang X."/>
            <person name="Wang C."/>
            <person name="Huo Q."/>
            <person name="Li W."/>
            <person name="Guo W."/>
            <person name="Chen H."/>
            <person name="Chen S."/>
            <person name="Zhou L."/>
            <person name="Zhou L."/>
            <person name="Ni X."/>
            <person name="Tian J."/>
            <person name="Zhou Y."/>
            <person name="Sheng Y."/>
            <person name="Liu T."/>
            <person name="Pan Y."/>
            <person name="Xia L."/>
            <person name="Li J."/>
            <person name="Zhao F."/>
            <person name="Cao W."/>
        </authorList>
    </citation>
    <scope>NUCLEOTIDE SEQUENCE</scope>
    <source>
        <strain evidence="9">Rsan-2018</strain>
        <tissue evidence="9">Larvae</tissue>
    </source>
</reference>
<dbReference type="Pfam" id="PF04515">
    <property type="entry name" value="Choline_transpo"/>
    <property type="match status" value="1"/>
</dbReference>
<gene>
    <name evidence="9" type="ORF">HPB52_013652</name>
</gene>
<comment type="function">
    <text evidence="7">Choline transporter.</text>
</comment>
<dbReference type="Proteomes" id="UP000821837">
    <property type="component" value="Chromosome 10"/>
</dbReference>
<evidence type="ECO:0000256" key="3">
    <source>
        <dbReference type="ARBA" id="ARBA00022692"/>
    </source>
</evidence>
<organism evidence="9 10">
    <name type="scientific">Rhipicephalus sanguineus</name>
    <name type="common">Brown dog tick</name>
    <name type="synonym">Ixodes sanguineus</name>
    <dbReference type="NCBI Taxonomy" id="34632"/>
    <lineage>
        <taxon>Eukaryota</taxon>
        <taxon>Metazoa</taxon>
        <taxon>Ecdysozoa</taxon>
        <taxon>Arthropoda</taxon>
        <taxon>Chelicerata</taxon>
        <taxon>Arachnida</taxon>
        <taxon>Acari</taxon>
        <taxon>Parasitiformes</taxon>
        <taxon>Ixodida</taxon>
        <taxon>Ixodoidea</taxon>
        <taxon>Ixodidae</taxon>
        <taxon>Rhipicephalinae</taxon>
        <taxon>Rhipicephalus</taxon>
        <taxon>Rhipicephalus</taxon>
    </lineage>
</organism>
<keyword evidence="10" id="KW-1185">Reference proteome</keyword>
<feature type="transmembrane region" description="Helical" evidence="7">
    <location>
        <begin position="199"/>
        <end position="224"/>
    </location>
</feature>
<accession>A0A9D4QEM8</accession>
<keyword evidence="4 7" id="KW-1133">Transmembrane helix</keyword>
<dbReference type="GO" id="GO:0022857">
    <property type="term" value="F:transmembrane transporter activity"/>
    <property type="evidence" value="ECO:0007669"/>
    <property type="project" value="UniProtKB-UniRule"/>
</dbReference>
<feature type="transmembrane region" description="Helical" evidence="7">
    <location>
        <begin position="245"/>
        <end position="267"/>
    </location>
</feature>
<comment type="caution">
    <text evidence="7">Lacks conserved residue(s) required for the propagation of feature annotation.</text>
</comment>
<reference evidence="9" key="1">
    <citation type="journal article" date="2020" name="Cell">
        <title>Large-Scale Comparative Analyses of Tick Genomes Elucidate Their Genetic Diversity and Vector Capacities.</title>
        <authorList>
            <consortium name="Tick Genome and Microbiome Consortium (TIGMIC)"/>
            <person name="Jia N."/>
            <person name="Wang J."/>
            <person name="Shi W."/>
            <person name="Du L."/>
            <person name="Sun Y."/>
            <person name="Zhan W."/>
            <person name="Jiang J.F."/>
            <person name="Wang Q."/>
            <person name="Zhang B."/>
            <person name="Ji P."/>
            <person name="Bell-Sakyi L."/>
            <person name="Cui X.M."/>
            <person name="Yuan T.T."/>
            <person name="Jiang B.G."/>
            <person name="Yang W.F."/>
            <person name="Lam T.T."/>
            <person name="Chang Q.C."/>
            <person name="Ding S.J."/>
            <person name="Wang X.J."/>
            <person name="Zhu J.G."/>
            <person name="Ruan X.D."/>
            <person name="Zhao L."/>
            <person name="Wei J.T."/>
            <person name="Ye R.Z."/>
            <person name="Que T.C."/>
            <person name="Du C.H."/>
            <person name="Zhou Y.H."/>
            <person name="Cheng J.X."/>
            <person name="Dai P.F."/>
            <person name="Guo W.B."/>
            <person name="Han X.H."/>
            <person name="Huang E.J."/>
            <person name="Li L.F."/>
            <person name="Wei W."/>
            <person name="Gao Y.C."/>
            <person name="Liu J.Z."/>
            <person name="Shao H.Z."/>
            <person name="Wang X."/>
            <person name="Wang C.C."/>
            <person name="Yang T.C."/>
            <person name="Huo Q.B."/>
            <person name="Li W."/>
            <person name="Chen H.Y."/>
            <person name="Chen S.E."/>
            <person name="Zhou L.G."/>
            <person name="Ni X.B."/>
            <person name="Tian J.H."/>
            <person name="Sheng Y."/>
            <person name="Liu T."/>
            <person name="Pan Y.S."/>
            <person name="Xia L.Y."/>
            <person name="Li J."/>
            <person name="Zhao F."/>
            <person name="Cao W.C."/>
        </authorList>
    </citation>
    <scope>NUCLEOTIDE SEQUENCE</scope>
    <source>
        <strain evidence="9">Rsan-2018</strain>
    </source>
</reference>
<dbReference type="EMBL" id="JABSTV010001246">
    <property type="protein sequence ID" value="KAH7976417.1"/>
    <property type="molecule type" value="Genomic_DNA"/>
</dbReference>
<feature type="compositionally biased region" description="Basic and acidic residues" evidence="8">
    <location>
        <begin position="15"/>
        <end position="24"/>
    </location>
</feature>
<proteinExistence type="inferred from homology"/>
<evidence type="ECO:0000256" key="8">
    <source>
        <dbReference type="SAM" id="MobiDB-lite"/>
    </source>
</evidence>
<keyword evidence="3 7" id="KW-0812">Transmembrane</keyword>
<name>A0A9D4QEM8_RHISA</name>
<evidence type="ECO:0000256" key="5">
    <source>
        <dbReference type="ARBA" id="ARBA00023136"/>
    </source>
</evidence>
<comment type="similarity">
    <text evidence="2 7">Belongs to the CTL (choline transporter-like) family.</text>
</comment>
<evidence type="ECO:0000256" key="4">
    <source>
        <dbReference type="ARBA" id="ARBA00022989"/>
    </source>
</evidence>
<dbReference type="GO" id="GO:0005886">
    <property type="term" value="C:plasma membrane"/>
    <property type="evidence" value="ECO:0007669"/>
    <property type="project" value="UniProtKB-SubCell"/>
</dbReference>
<dbReference type="PANTHER" id="PTHR12385">
    <property type="entry name" value="CHOLINE TRANSPORTER-LIKE (SLC FAMILY 44)"/>
    <property type="match status" value="1"/>
</dbReference>
<evidence type="ECO:0000256" key="6">
    <source>
        <dbReference type="ARBA" id="ARBA00023180"/>
    </source>
</evidence>
<dbReference type="InterPro" id="IPR007603">
    <property type="entry name" value="Choline_transptr-like"/>
</dbReference>
<dbReference type="PANTHER" id="PTHR12385:SF14">
    <property type="entry name" value="CHOLINE TRANSPORTER-LIKE 2"/>
    <property type="match status" value="1"/>
</dbReference>